<dbReference type="GO" id="GO:0046872">
    <property type="term" value="F:metal ion binding"/>
    <property type="evidence" value="ECO:0007669"/>
    <property type="project" value="UniProtKB-KW"/>
</dbReference>
<dbReference type="GO" id="GO:0005524">
    <property type="term" value="F:ATP binding"/>
    <property type="evidence" value="ECO:0007669"/>
    <property type="project" value="UniProtKB-UniRule"/>
</dbReference>
<evidence type="ECO:0000256" key="9">
    <source>
        <dbReference type="ARBA" id="ARBA00022842"/>
    </source>
</evidence>
<dbReference type="Pfam" id="PF02785">
    <property type="entry name" value="Biotin_carb_C"/>
    <property type="match status" value="1"/>
</dbReference>
<dbReference type="InterPro" id="IPR051602">
    <property type="entry name" value="ACC_Biotin_Carboxylase"/>
</dbReference>
<dbReference type="FunFam" id="3.30.1490.20:FF:000018">
    <property type="entry name" value="Biotin carboxylase"/>
    <property type="match status" value="1"/>
</dbReference>
<accession>A0A6M5YPJ3</accession>
<evidence type="ECO:0000256" key="1">
    <source>
        <dbReference type="ARBA" id="ARBA00003761"/>
    </source>
</evidence>
<keyword evidence="6" id="KW-0479">Metal-binding</keyword>
<keyword evidence="8 12" id="KW-0067">ATP-binding</keyword>
<comment type="catalytic activity">
    <reaction evidence="11 13">
        <text>N(6)-biotinyl-L-lysyl-[protein] + hydrogencarbonate + ATP = N(6)-carboxybiotinyl-L-lysyl-[protein] + ADP + phosphate + H(+)</text>
        <dbReference type="Rhea" id="RHEA:13501"/>
        <dbReference type="Rhea" id="RHEA-COMP:10505"/>
        <dbReference type="Rhea" id="RHEA-COMP:10506"/>
        <dbReference type="ChEBI" id="CHEBI:15378"/>
        <dbReference type="ChEBI" id="CHEBI:17544"/>
        <dbReference type="ChEBI" id="CHEBI:30616"/>
        <dbReference type="ChEBI" id="CHEBI:43474"/>
        <dbReference type="ChEBI" id="CHEBI:83144"/>
        <dbReference type="ChEBI" id="CHEBI:83145"/>
        <dbReference type="ChEBI" id="CHEBI:456216"/>
        <dbReference type="EC" id="6.3.4.14"/>
    </reaction>
</comment>
<dbReference type="SUPFAM" id="SSF56059">
    <property type="entry name" value="Glutathione synthetase ATP-binding domain-like"/>
    <property type="match status" value="1"/>
</dbReference>
<dbReference type="PROSITE" id="PS00867">
    <property type="entry name" value="CPSASE_2"/>
    <property type="match status" value="1"/>
</dbReference>
<dbReference type="GO" id="GO:0004075">
    <property type="term" value="F:biotin carboxylase activity"/>
    <property type="evidence" value="ECO:0007669"/>
    <property type="project" value="UniProtKB-EC"/>
</dbReference>
<dbReference type="PROSITE" id="PS50979">
    <property type="entry name" value="BC"/>
    <property type="match status" value="1"/>
</dbReference>
<dbReference type="InterPro" id="IPR011764">
    <property type="entry name" value="Biotin_carboxylation_dom"/>
</dbReference>
<dbReference type="InterPro" id="IPR005482">
    <property type="entry name" value="Biotin_COase_C"/>
</dbReference>
<evidence type="ECO:0000259" key="14">
    <source>
        <dbReference type="PROSITE" id="PS50975"/>
    </source>
</evidence>
<reference evidence="17" key="1">
    <citation type="submission" date="2020-05" db="EMBL/GenBank/DDBJ databases">
        <title>Frigoriglobus tundricola gen. nov., sp. nov., a psychrotolerant cellulolytic planctomycete of the family Gemmataceae with two divergent copies of 16S rRNA gene.</title>
        <authorList>
            <person name="Kulichevskaya I.S."/>
            <person name="Ivanova A.A."/>
            <person name="Naumoff D.G."/>
            <person name="Beletsky A.V."/>
            <person name="Rijpstra W.I.C."/>
            <person name="Sinninghe Damste J.S."/>
            <person name="Mardanov A.V."/>
            <person name="Ravin N.V."/>
            <person name="Dedysh S.N."/>
        </authorList>
    </citation>
    <scope>NUCLEOTIDE SEQUENCE [LARGE SCALE GENOMIC DNA]</scope>
    <source>
        <strain evidence="17">PL17</strain>
    </source>
</reference>
<dbReference type="PROSITE" id="PS00866">
    <property type="entry name" value="CPSASE_1"/>
    <property type="match status" value="1"/>
</dbReference>
<keyword evidence="13" id="KW-0444">Lipid biosynthesis</keyword>
<dbReference type="UniPathway" id="UPA00655">
    <property type="reaction ID" value="UER00711"/>
</dbReference>
<keyword evidence="10 13" id="KW-0092">Biotin</keyword>
<dbReference type="SUPFAM" id="SSF51246">
    <property type="entry name" value="Rudiment single hybrid motif"/>
    <property type="match status" value="1"/>
</dbReference>
<dbReference type="InterPro" id="IPR004549">
    <property type="entry name" value="Acetyl_CoA_COase_biotin_COase"/>
</dbReference>
<evidence type="ECO:0000256" key="11">
    <source>
        <dbReference type="ARBA" id="ARBA00048600"/>
    </source>
</evidence>
<evidence type="ECO:0000256" key="13">
    <source>
        <dbReference type="RuleBase" id="RU365063"/>
    </source>
</evidence>
<evidence type="ECO:0000256" key="3">
    <source>
        <dbReference type="ARBA" id="ARBA00011750"/>
    </source>
</evidence>
<dbReference type="PANTHER" id="PTHR48095:SF2">
    <property type="entry name" value="BIOTIN CARBOXYLASE, CHLOROPLASTIC"/>
    <property type="match status" value="1"/>
</dbReference>
<protein>
    <recommendedName>
        <fullName evidence="4 13">Biotin carboxylase</fullName>
        <ecNumber evidence="4 13">6.3.4.14</ecNumber>
    </recommendedName>
    <alternativeName>
        <fullName evidence="13">Acetyl-coenzyme A carboxylase biotin carboxylase subunit A</fullName>
    </alternativeName>
</protein>
<evidence type="ECO:0000256" key="12">
    <source>
        <dbReference type="PROSITE-ProRule" id="PRU00409"/>
    </source>
</evidence>
<dbReference type="PANTHER" id="PTHR48095">
    <property type="entry name" value="PYRUVATE CARBOXYLASE SUBUNIT A"/>
    <property type="match status" value="1"/>
</dbReference>
<keyword evidence="13" id="KW-0276">Fatty acid metabolism</keyword>
<comment type="pathway">
    <text evidence="2 13">Lipid metabolism; malonyl-CoA biosynthesis; malonyl-CoA from acetyl-CoA: step 1/1.</text>
</comment>
<dbReference type="InterPro" id="IPR005479">
    <property type="entry name" value="CPAse_ATP-bd"/>
</dbReference>
<dbReference type="SUPFAM" id="SSF52440">
    <property type="entry name" value="PreATP-grasp domain"/>
    <property type="match status" value="1"/>
</dbReference>
<feature type="domain" description="ATP-grasp" evidence="14">
    <location>
        <begin position="122"/>
        <end position="319"/>
    </location>
</feature>
<name>A0A6M5YPJ3_9BACT</name>
<evidence type="ECO:0000256" key="8">
    <source>
        <dbReference type="ARBA" id="ARBA00022840"/>
    </source>
</evidence>
<dbReference type="Gene3D" id="3.30.470.20">
    <property type="entry name" value="ATP-grasp fold, B domain"/>
    <property type="match status" value="1"/>
</dbReference>
<sequence length="453" mass="49760">MAMFTKILVANRGEIALRVIRACHDLNIEAVAVYSEADRGAPWLDHADQTICIGPPVSAESYLKIPRIIAAAEVSGAQAIHPGYGFLSENSKFAEQCRASGIEFIGPSVEAMDRLGNKDKSKTVAKAARVPTVPGSDGLVHSEEEAKRFAHKVGYPVLVKASAGGGGRGMRVARDDDSLAIGLAAAKAEAEAAFKDGSVFLEKYLDRPRHVEVQLIGDQHKNVIHLFERDCSLQRRHQKLVEESPSPNLPDKVRQEMCAAAVRLAKEAGYYNAGTCEFLVDQDNNYYFIEVNARIQVEHPVTELVTGVDLIREQIRVAAGEKLRYTQKEIQQRGCAIEVRINAEDPAHDFRPSAGVVKTWRPPGGPGVRLDSHVCAGYRVPSNYDSMVAKLIVHQPTRAEAFAVMRRSLREFVVEGIQTTIPILKTIFDTPAFIEGKVDTTFIERVLMPSKPG</sequence>
<dbReference type="PROSITE" id="PS50975">
    <property type="entry name" value="ATP_GRASP"/>
    <property type="match status" value="1"/>
</dbReference>
<dbReference type="AlphaFoldDB" id="A0A6M5YPJ3"/>
<dbReference type="NCBIfam" id="NF006367">
    <property type="entry name" value="PRK08591.1"/>
    <property type="match status" value="1"/>
</dbReference>
<keyword evidence="13" id="KW-0275">Fatty acid biosynthesis</keyword>
<dbReference type="GO" id="GO:0006633">
    <property type="term" value="P:fatty acid biosynthetic process"/>
    <property type="evidence" value="ECO:0007669"/>
    <property type="project" value="UniProtKB-KW"/>
</dbReference>
<dbReference type="FunFam" id="3.40.50.20:FF:000010">
    <property type="entry name" value="Propionyl-CoA carboxylase subunit alpha"/>
    <property type="match status" value="1"/>
</dbReference>
<dbReference type="InterPro" id="IPR005481">
    <property type="entry name" value="BC-like_N"/>
</dbReference>
<gene>
    <name evidence="16" type="ORF">FTUN_3531</name>
</gene>
<comment type="subunit">
    <text evidence="3 13">Acetyl-CoA carboxylase is a heterohexamer of biotin carboxyl carrier protein, biotin carboxylase and the two subunits of carboxyl transferase in a 2:2 complex.</text>
</comment>
<dbReference type="EMBL" id="CP053452">
    <property type="protein sequence ID" value="QJW95977.1"/>
    <property type="molecule type" value="Genomic_DNA"/>
</dbReference>
<dbReference type="Pfam" id="PF02786">
    <property type="entry name" value="CPSase_L_D2"/>
    <property type="match status" value="1"/>
</dbReference>
<dbReference type="EC" id="6.3.4.14" evidence="4 13"/>
<keyword evidence="17" id="KW-1185">Reference proteome</keyword>
<dbReference type="NCBIfam" id="TIGR00514">
    <property type="entry name" value="accC"/>
    <property type="match status" value="1"/>
</dbReference>
<dbReference type="GO" id="GO:2001295">
    <property type="term" value="P:malonyl-CoA biosynthetic process"/>
    <property type="evidence" value="ECO:0007669"/>
    <property type="project" value="UniProtKB-UniPathway"/>
</dbReference>
<dbReference type="InterPro" id="IPR011761">
    <property type="entry name" value="ATP-grasp"/>
</dbReference>
<keyword evidence="5 13" id="KW-0436">Ligase</keyword>
<feature type="domain" description="Biotin carboxylation" evidence="15">
    <location>
        <begin position="3"/>
        <end position="448"/>
    </location>
</feature>
<dbReference type="SMART" id="SM00878">
    <property type="entry name" value="Biotin_carb_C"/>
    <property type="match status" value="1"/>
</dbReference>
<evidence type="ECO:0000256" key="10">
    <source>
        <dbReference type="ARBA" id="ARBA00023267"/>
    </source>
</evidence>
<keyword evidence="7 12" id="KW-0547">Nucleotide-binding</keyword>
<dbReference type="InterPro" id="IPR016185">
    <property type="entry name" value="PreATP-grasp_dom_sf"/>
</dbReference>
<keyword evidence="13" id="KW-0443">Lipid metabolism</keyword>
<dbReference type="Pfam" id="PF00289">
    <property type="entry name" value="Biotin_carb_N"/>
    <property type="match status" value="1"/>
</dbReference>
<proteinExistence type="predicted"/>
<evidence type="ECO:0000256" key="4">
    <source>
        <dbReference type="ARBA" id="ARBA00013263"/>
    </source>
</evidence>
<evidence type="ECO:0000256" key="5">
    <source>
        <dbReference type="ARBA" id="ARBA00022598"/>
    </source>
</evidence>
<dbReference type="Proteomes" id="UP000503447">
    <property type="component" value="Chromosome"/>
</dbReference>
<evidence type="ECO:0000256" key="6">
    <source>
        <dbReference type="ARBA" id="ARBA00022723"/>
    </source>
</evidence>
<evidence type="ECO:0000313" key="17">
    <source>
        <dbReference type="Proteomes" id="UP000503447"/>
    </source>
</evidence>
<dbReference type="KEGG" id="ftj:FTUN_3531"/>
<keyword evidence="9" id="KW-0460">Magnesium</keyword>
<evidence type="ECO:0000256" key="2">
    <source>
        <dbReference type="ARBA" id="ARBA00004956"/>
    </source>
</evidence>
<organism evidence="16 17">
    <name type="scientific">Frigoriglobus tundricola</name>
    <dbReference type="NCBI Taxonomy" id="2774151"/>
    <lineage>
        <taxon>Bacteria</taxon>
        <taxon>Pseudomonadati</taxon>
        <taxon>Planctomycetota</taxon>
        <taxon>Planctomycetia</taxon>
        <taxon>Gemmatales</taxon>
        <taxon>Gemmataceae</taxon>
        <taxon>Frigoriglobus</taxon>
    </lineage>
</organism>
<evidence type="ECO:0000259" key="15">
    <source>
        <dbReference type="PROSITE" id="PS50979"/>
    </source>
</evidence>
<comment type="function">
    <text evidence="1 13">This protein is a component of the acetyl coenzyme A carboxylase complex; first, biotin carboxylase catalyzes the carboxylation of the carrier protein and then the transcarboxylase transfers the carboxyl group to form malonyl-CoA.</text>
</comment>
<evidence type="ECO:0000313" key="16">
    <source>
        <dbReference type="EMBL" id="QJW95977.1"/>
    </source>
</evidence>
<evidence type="ECO:0000256" key="7">
    <source>
        <dbReference type="ARBA" id="ARBA00022741"/>
    </source>
</evidence>
<dbReference type="InterPro" id="IPR011054">
    <property type="entry name" value="Rudment_hybrid_motif"/>
</dbReference>